<proteinExistence type="predicted"/>
<accession>A0A919YE81</accession>
<gene>
    <name evidence="1" type="ORF">J34TS1_38160</name>
</gene>
<keyword evidence="2" id="KW-1185">Reference proteome</keyword>
<sequence>MSDNMGIGCINAIHKAGLRVPEDMAVIVKVELDTYWAMRGGVDQVQYLQKLANAANYRLWRHRQWKCSAVRRINYKRGRPALARGLLFFACYHTRI</sequence>
<dbReference type="AlphaFoldDB" id="A0A919YE81"/>
<reference evidence="1 2" key="1">
    <citation type="submission" date="2021-03" db="EMBL/GenBank/DDBJ databases">
        <title>Antimicrobial resistance genes in bacteria isolated from Japanese honey, and their potential for conferring macrolide and lincosamide resistance in the American foulbrood pathogen Paenibacillus larvae.</title>
        <authorList>
            <person name="Okamoto M."/>
            <person name="Kumagai M."/>
            <person name="Kanamori H."/>
            <person name="Takamatsu D."/>
        </authorList>
    </citation>
    <scope>NUCLEOTIDE SEQUENCE [LARGE SCALE GENOMIC DNA]</scope>
    <source>
        <strain evidence="1 2">J34TS1</strain>
    </source>
</reference>
<dbReference type="Gene3D" id="3.40.50.2300">
    <property type="match status" value="1"/>
</dbReference>
<protein>
    <submittedName>
        <fullName evidence="1">Uncharacterized protein</fullName>
    </submittedName>
</protein>
<name>A0A919YE81_9BACL</name>
<dbReference type="SUPFAM" id="SSF53822">
    <property type="entry name" value="Periplasmic binding protein-like I"/>
    <property type="match status" value="1"/>
</dbReference>
<organism evidence="1 2">
    <name type="scientific">Paenibacillus azoreducens</name>
    <dbReference type="NCBI Taxonomy" id="116718"/>
    <lineage>
        <taxon>Bacteria</taxon>
        <taxon>Bacillati</taxon>
        <taxon>Bacillota</taxon>
        <taxon>Bacilli</taxon>
        <taxon>Bacillales</taxon>
        <taxon>Paenibacillaceae</taxon>
        <taxon>Paenibacillus</taxon>
    </lineage>
</organism>
<dbReference type="EMBL" id="BORT01000018">
    <property type="protein sequence ID" value="GIO49051.1"/>
    <property type="molecule type" value="Genomic_DNA"/>
</dbReference>
<evidence type="ECO:0000313" key="2">
    <source>
        <dbReference type="Proteomes" id="UP000682811"/>
    </source>
</evidence>
<evidence type="ECO:0000313" key="1">
    <source>
        <dbReference type="EMBL" id="GIO49051.1"/>
    </source>
</evidence>
<comment type="caution">
    <text evidence="1">The sequence shown here is derived from an EMBL/GenBank/DDBJ whole genome shotgun (WGS) entry which is preliminary data.</text>
</comment>
<dbReference type="InterPro" id="IPR028082">
    <property type="entry name" value="Peripla_BP_I"/>
</dbReference>
<dbReference type="Proteomes" id="UP000682811">
    <property type="component" value="Unassembled WGS sequence"/>
</dbReference>